<name>A0AAW2WKA6_9LAMI</name>
<accession>A0AAW2WKA6</accession>
<sequence>MGGSGGVIEQRWKRCTRNNKQRLGSGGTTAAQSVGTVEERKGRAATSKE</sequence>
<feature type="compositionally biased region" description="Basic and acidic residues" evidence="1">
    <location>
        <begin position="37"/>
        <end position="49"/>
    </location>
</feature>
<reference evidence="2" key="2">
    <citation type="journal article" date="2024" name="Plant">
        <title>Genomic evolution and insights into agronomic trait innovations of Sesamum species.</title>
        <authorList>
            <person name="Miao H."/>
            <person name="Wang L."/>
            <person name="Qu L."/>
            <person name="Liu H."/>
            <person name="Sun Y."/>
            <person name="Le M."/>
            <person name="Wang Q."/>
            <person name="Wei S."/>
            <person name="Zheng Y."/>
            <person name="Lin W."/>
            <person name="Duan Y."/>
            <person name="Cao H."/>
            <person name="Xiong S."/>
            <person name="Wang X."/>
            <person name="Wei L."/>
            <person name="Li C."/>
            <person name="Ma Q."/>
            <person name="Ju M."/>
            <person name="Zhao R."/>
            <person name="Li G."/>
            <person name="Mu C."/>
            <person name="Tian Q."/>
            <person name="Mei H."/>
            <person name="Zhang T."/>
            <person name="Gao T."/>
            <person name="Zhang H."/>
        </authorList>
    </citation>
    <scope>NUCLEOTIDE SEQUENCE</scope>
    <source>
        <strain evidence="2">KEN1</strain>
    </source>
</reference>
<proteinExistence type="predicted"/>
<evidence type="ECO:0000256" key="1">
    <source>
        <dbReference type="SAM" id="MobiDB-lite"/>
    </source>
</evidence>
<protein>
    <submittedName>
        <fullName evidence="2">Uncharacterized protein</fullName>
    </submittedName>
</protein>
<feature type="region of interest" description="Disordered" evidence="1">
    <location>
        <begin position="1"/>
        <end position="49"/>
    </location>
</feature>
<evidence type="ECO:0000313" key="2">
    <source>
        <dbReference type="EMBL" id="KAL0440246.1"/>
    </source>
</evidence>
<comment type="caution">
    <text evidence="2">The sequence shown here is derived from an EMBL/GenBank/DDBJ whole genome shotgun (WGS) entry which is preliminary data.</text>
</comment>
<reference evidence="2" key="1">
    <citation type="submission" date="2020-06" db="EMBL/GenBank/DDBJ databases">
        <authorList>
            <person name="Li T."/>
            <person name="Hu X."/>
            <person name="Zhang T."/>
            <person name="Song X."/>
            <person name="Zhang H."/>
            <person name="Dai N."/>
            <person name="Sheng W."/>
            <person name="Hou X."/>
            <person name="Wei L."/>
        </authorList>
    </citation>
    <scope>NUCLEOTIDE SEQUENCE</scope>
    <source>
        <strain evidence="2">KEN1</strain>
        <tissue evidence="2">Leaf</tissue>
    </source>
</reference>
<dbReference type="EMBL" id="JACGWN010000008">
    <property type="protein sequence ID" value="KAL0440246.1"/>
    <property type="molecule type" value="Genomic_DNA"/>
</dbReference>
<dbReference type="AlphaFoldDB" id="A0AAW2WKA6"/>
<organism evidence="2">
    <name type="scientific">Sesamum latifolium</name>
    <dbReference type="NCBI Taxonomy" id="2727402"/>
    <lineage>
        <taxon>Eukaryota</taxon>
        <taxon>Viridiplantae</taxon>
        <taxon>Streptophyta</taxon>
        <taxon>Embryophyta</taxon>
        <taxon>Tracheophyta</taxon>
        <taxon>Spermatophyta</taxon>
        <taxon>Magnoliopsida</taxon>
        <taxon>eudicotyledons</taxon>
        <taxon>Gunneridae</taxon>
        <taxon>Pentapetalae</taxon>
        <taxon>asterids</taxon>
        <taxon>lamiids</taxon>
        <taxon>Lamiales</taxon>
        <taxon>Pedaliaceae</taxon>
        <taxon>Sesamum</taxon>
    </lineage>
</organism>
<gene>
    <name evidence="2" type="ORF">Slati_2507600</name>
</gene>